<dbReference type="PANTHER" id="PTHR30336">
    <property type="entry name" value="INNER MEMBRANE PROTEIN, PROBABLE PERMEASE"/>
    <property type="match status" value="1"/>
</dbReference>
<accession>A0A073IQS2</accession>
<dbReference type="InterPro" id="IPR003848">
    <property type="entry name" value="DUF218"/>
</dbReference>
<gene>
    <name evidence="3" type="ORF">EH55_02735</name>
</gene>
<dbReference type="RefSeq" id="WP_051682668.1">
    <property type="nucleotide sequence ID" value="NZ_JMKI01000021.1"/>
</dbReference>
<keyword evidence="1" id="KW-0812">Transmembrane</keyword>
<dbReference type="Gene3D" id="3.40.50.620">
    <property type="entry name" value="HUPs"/>
    <property type="match status" value="1"/>
</dbReference>
<dbReference type="STRING" id="2754.EH55_02735"/>
<dbReference type="OrthoDB" id="4977at2"/>
<dbReference type="GO" id="GO:0005886">
    <property type="term" value="C:plasma membrane"/>
    <property type="evidence" value="ECO:0007669"/>
    <property type="project" value="TreeGrafter"/>
</dbReference>
<keyword evidence="1" id="KW-1133">Transmembrane helix</keyword>
<dbReference type="eggNOG" id="COG1434">
    <property type="taxonomic scope" value="Bacteria"/>
</dbReference>
<keyword evidence="4" id="KW-1185">Reference proteome</keyword>
<dbReference type="PANTHER" id="PTHR30336:SF20">
    <property type="entry name" value="DUF218 DOMAIN-CONTAINING PROTEIN"/>
    <property type="match status" value="1"/>
</dbReference>
<evidence type="ECO:0000313" key="4">
    <source>
        <dbReference type="Proteomes" id="UP000027665"/>
    </source>
</evidence>
<keyword evidence="1" id="KW-0472">Membrane</keyword>
<dbReference type="GeneID" id="90984787"/>
<feature type="domain" description="DUF218" evidence="2">
    <location>
        <begin position="88"/>
        <end position="247"/>
    </location>
</feature>
<reference evidence="3 4" key="1">
    <citation type="submission" date="2014-04" db="EMBL/GenBank/DDBJ databases">
        <title>Draft Genome Sequence of Synergistes jonesii.</title>
        <authorList>
            <person name="Coil D.A."/>
            <person name="Eisen J.A."/>
            <person name="Holland-Moritz H.E."/>
        </authorList>
    </citation>
    <scope>NUCLEOTIDE SEQUENCE [LARGE SCALE GENOMIC DNA]</scope>
    <source>
        <strain evidence="3 4">78-1</strain>
    </source>
</reference>
<evidence type="ECO:0000259" key="2">
    <source>
        <dbReference type="Pfam" id="PF02698"/>
    </source>
</evidence>
<feature type="transmembrane region" description="Helical" evidence="1">
    <location>
        <begin position="38"/>
        <end position="61"/>
    </location>
</feature>
<comment type="caution">
    <text evidence="3">The sequence shown here is derived from an EMBL/GenBank/DDBJ whole genome shotgun (WGS) entry which is preliminary data.</text>
</comment>
<dbReference type="CDD" id="cd06259">
    <property type="entry name" value="YdcF-like"/>
    <property type="match status" value="1"/>
</dbReference>
<dbReference type="EMBL" id="JMKI01000021">
    <property type="protein sequence ID" value="KEJ92693.1"/>
    <property type="molecule type" value="Genomic_DNA"/>
</dbReference>
<dbReference type="Pfam" id="PF02698">
    <property type="entry name" value="DUF218"/>
    <property type="match status" value="1"/>
</dbReference>
<organism evidence="3 4">
    <name type="scientific">Synergistes jonesii</name>
    <dbReference type="NCBI Taxonomy" id="2754"/>
    <lineage>
        <taxon>Bacteria</taxon>
        <taxon>Thermotogati</taxon>
        <taxon>Synergistota</taxon>
        <taxon>Synergistia</taxon>
        <taxon>Synergistales</taxon>
        <taxon>Synergistaceae</taxon>
        <taxon>Synergistes</taxon>
    </lineage>
</organism>
<dbReference type="InterPro" id="IPR051599">
    <property type="entry name" value="Cell_Envelope_Assoc"/>
</dbReference>
<proteinExistence type="predicted"/>
<protein>
    <recommendedName>
        <fullName evidence="2">DUF218 domain-containing protein</fullName>
    </recommendedName>
</protein>
<dbReference type="Proteomes" id="UP000027665">
    <property type="component" value="Unassembled WGS sequence"/>
</dbReference>
<sequence length="264" mass="28121">MFFIYKLAGSLAVPPGLFILLLLFSAFAASRRPRGKSLSALLAALAALFYLMSAPAGSALITGTLEGMTESALPPDKAEAALLVPAGGSSYDGEGSSIAPSPLTLERLYAAVRLAASRGGKTVMIMSGGNAFGDRDRSEAIALARAAREMGWRGAIMLEERSRTTAENMRYAAELVRRLGIKRLIVVTNAYHLPRATMIAKEALPDVGLYPYAPWRITDPLIRGYQSLLPDGGSFALSCAGLREYAGIAAHKLASLCRRIFPLT</sequence>
<evidence type="ECO:0000256" key="1">
    <source>
        <dbReference type="SAM" id="Phobius"/>
    </source>
</evidence>
<dbReference type="AlphaFoldDB" id="A0A073IQS2"/>
<evidence type="ECO:0000313" key="3">
    <source>
        <dbReference type="EMBL" id="KEJ92693.1"/>
    </source>
</evidence>
<dbReference type="InterPro" id="IPR014729">
    <property type="entry name" value="Rossmann-like_a/b/a_fold"/>
</dbReference>
<name>A0A073IQS2_9BACT</name>